<proteinExistence type="predicted"/>
<evidence type="ECO:0000313" key="2">
    <source>
        <dbReference type="Proteomes" id="UP001367508"/>
    </source>
</evidence>
<protein>
    <submittedName>
        <fullName evidence="1">Uncharacterized protein</fullName>
    </submittedName>
</protein>
<organism evidence="1 2">
    <name type="scientific">Canavalia gladiata</name>
    <name type="common">Sword bean</name>
    <name type="synonym">Dolichos gladiatus</name>
    <dbReference type="NCBI Taxonomy" id="3824"/>
    <lineage>
        <taxon>Eukaryota</taxon>
        <taxon>Viridiplantae</taxon>
        <taxon>Streptophyta</taxon>
        <taxon>Embryophyta</taxon>
        <taxon>Tracheophyta</taxon>
        <taxon>Spermatophyta</taxon>
        <taxon>Magnoliopsida</taxon>
        <taxon>eudicotyledons</taxon>
        <taxon>Gunneridae</taxon>
        <taxon>Pentapetalae</taxon>
        <taxon>rosids</taxon>
        <taxon>fabids</taxon>
        <taxon>Fabales</taxon>
        <taxon>Fabaceae</taxon>
        <taxon>Papilionoideae</taxon>
        <taxon>50 kb inversion clade</taxon>
        <taxon>NPAAA clade</taxon>
        <taxon>indigoferoid/millettioid clade</taxon>
        <taxon>Phaseoleae</taxon>
        <taxon>Canavalia</taxon>
    </lineage>
</organism>
<name>A0AAN9M0I2_CANGL</name>
<accession>A0AAN9M0I2</accession>
<sequence>MVKRFTLTIHTSHSRNQGRLRFRGEAIGATDAVGSKLIRRSRFVSANMAEKLLSDGIWNANLKLGNRNQFMLK</sequence>
<dbReference type="AlphaFoldDB" id="A0AAN9M0I2"/>
<comment type="caution">
    <text evidence="1">The sequence shown here is derived from an EMBL/GenBank/DDBJ whole genome shotgun (WGS) entry which is preliminary data.</text>
</comment>
<dbReference type="Proteomes" id="UP001367508">
    <property type="component" value="Unassembled WGS sequence"/>
</dbReference>
<gene>
    <name evidence="1" type="ORF">VNO77_16510</name>
</gene>
<evidence type="ECO:0000313" key="1">
    <source>
        <dbReference type="EMBL" id="KAK7345895.1"/>
    </source>
</evidence>
<keyword evidence="2" id="KW-1185">Reference proteome</keyword>
<reference evidence="1 2" key="1">
    <citation type="submission" date="2024-01" db="EMBL/GenBank/DDBJ databases">
        <title>The genomes of 5 underutilized Papilionoideae crops provide insights into root nodulation and disease resistanc.</title>
        <authorList>
            <person name="Jiang F."/>
        </authorList>
    </citation>
    <scope>NUCLEOTIDE SEQUENCE [LARGE SCALE GENOMIC DNA]</scope>
    <source>
        <strain evidence="1">LVBAO_FW01</strain>
        <tissue evidence="1">Leaves</tissue>
    </source>
</reference>
<dbReference type="EMBL" id="JAYMYQ010000003">
    <property type="protein sequence ID" value="KAK7345895.1"/>
    <property type="molecule type" value="Genomic_DNA"/>
</dbReference>